<evidence type="ECO:0000313" key="2">
    <source>
        <dbReference type="Proteomes" id="UP001595975"/>
    </source>
</evidence>
<organism evidence="1 2">
    <name type="scientific">Kitasatospora misakiensis</name>
    <dbReference type="NCBI Taxonomy" id="67330"/>
    <lineage>
        <taxon>Bacteria</taxon>
        <taxon>Bacillati</taxon>
        <taxon>Actinomycetota</taxon>
        <taxon>Actinomycetes</taxon>
        <taxon>Kitasatosporales</taxon>
        <taxon>Streptomycetaceae</taxon>
        <taxon>Kitasatospora</taxon>
    </lineage>
</organism>
<gene>
    <name evidence="1" type="ORF">ACFP3U_14800</name>
</gene>
<dbReference type="Proteomes" id="UP001595975">
    <property type="component" value="Unassembled WGS sequence"/>
</dbReference>
<proteinExistence type="predicted"/>
<keyword evidence="2" id="KW-1185">Reference proteome</keyword>
<dbReference type="EMBL" id="JBHSOF010000016">
    <property type="protein sequence ID" value="MFC5664249.1"/>
    <property type="molecule type" value="Genomic_DNA"/>
</dbReference>
<accession>A0ABW0X5J0</accession>
<comment type="caution">
    <text evidence="1">The sequence shown here is derived from an EMBL/GenBank/DDBJ whole genome shotgun (WGS) entry which is preliminary data.</text>
</comment>
<sequence length="138" mass="14448">MTVDLLLRIWPLRHPALGGPDARAAARAHVLGSLARLAPHYRAGLALALWLVPPALLLLTGRRPATAPPAVLLDGLRRVERLPLLGRAVRTAETLALYSGLDAAAAAATAGVTVEATIEATAEPRVPLPRTADRAGTR</sequence>
<evidence type="ECO:0000313" key="1">
    <source>
        <dbReference type="EMBL" id="MFC5664249.1"/>
    </source>
</evidence>
<reference evidence="2" key="1">
    <citation type="journal article" date="2019" name="Int. J. Syst. Evol. Microbiol.">
        <title>The Global Catalogue of Microorganisms (GCM) 10K type strain sequencing project: providing services to taxonomists for standard genome sequencing and annotation.</title>
        <authorList>
            <consortium name="The Broad Institute Genomics Platform"/>
            <consortium name="The Broad Institute Genome Sequencing Center for Infectious Disease"/>
            <person name="Wu L."/>
            <person name="Ma J."/>
        </authorList>
    </citation>
    <scope>NUCLEOTIDE SEQUENCE [LARGE SCALE GENOMIC DNA]</scope>
    <source>
        <strain evidence="2">CGMCC 4.1437</strain>
    </source>
</reference>
<dbReference type="RefSeq" id="WP_380225950.1">
    <property type="nucleotide sequence ID" value="NZ_JBHSOF010000016.1"/>
</dbReference>
<protein>
    <submittedName>
        <fullName evidence="1">Uncharacterized protein</fullName>
    </submittedName>
</protein>
<name>A0ABW0X5J0_9ACTN</name>